<feature type="region of interest" description="Disordered" evidence="1">
    <location>
        <begin position="381"/>
        <end position="403"/>
    </location>
</feature>
<name>A0AAN9HVT4_CROPI</name>
<feature type="compositionally biased region" description="Basic and acidic residues" evidence="1">
    <location>
        <begin position="381"/>
        <end position="399"/>
    </location>
</feature>
<evidence type="ECO:0000313" key="3">
    <source>
        <dbReference type="Proteomes" id="UP001372338"/>
    </source>
</evidence>
<dbReference type="PANTHER" id="PTHR34461">
    <property type="entry name" value="EXPRESSED PROTEIN"/>
    <property type="match status" value="1"/>
</dbReference>
<evidence type="ECO:0000313" key="2">
    <source>
        <dbReference type="EMBL" id="KAK7247038.1"/>
    </source>
</evidence>
<dbReference type="Proteomes" id="UP001372338">
    <property type="component" value="Unassembled WGS sequence"/>
</dbReference>
<sequence length="1168" mass="128154">MSRETETKKQLSEDDEDDVMVLLKDLRKKWKPETEESAGDGEDLSRVLIKDLRLRRVYSPQSGVHASSDQKIGVVDSDLKDKMIGDLGFGSPSSVEKEGSKVNGESETKVNDGVAAMVVATESPNLGLSQEVPDFNQGNTGLSDESSILQDRKQCDEKIVGNSSENVGDSKTTLDAGDTGKLLEEVYVCAGNAEKNVGEGFHPNDDIQRNYSPLKGKSVLEPCSNEKLFEIPVSYERMFPYPIETMGDDSGKSKSGYRQEDEKGVNSEQEFQLPLLSQSQEGSKFELKTVSCTVGGTSQLGASEGDAGLAQVNELSHGNGSKLISPPCFSESPMQLQAKEVTRECLSAPSLNDICLGGPEAGSVTDFQSVKDVSNALHNDNIKHDSSHKSNLDHAKETSHGGCTSEQFGVLNEECVLTTPPDAVICDNPEVNLSQLGSTPRYVHHVKPMGLARSNLEIAGEGFSVKADKRKDSVLRSKSVPRPNLHKRLFRTPGSISYRRMLPFWEYLTKDDSVKSEFCHQTLHQNGEVDMHAKKFKLPLSTHGEVASIDEQHKIDSCPTYCTAKCNALVNNVLADLANELSPGNQPQLTPSQGLPETPMQLDAKGVHNLLSAPSVGEHMEKVEIDSEDISLSDSKFDLCSVIEDSQCAKNVANAVQNDGFEQLQNKTSRQNNSESTPDVQNLLYINGDISSLAFEHCSSKEKGSTIVCDEKKQFEGMENCESVIRNPPEGQSQNLDSNLLDAEKEASSHAIIGRDDVVVSNHISVTNEEPRTPSEKITFEKSDMPRHGNVKAESSVKGIVSGPLKGSNKNARCDGEIRNCSEYKTTLALNRCSRVKLSKHAGSFSYKRMRPFIESIMKDNSCASVIEHNPKLQKCLDLPISASDLRVTPVSDSNSSVPLDHFRGNSGTQQQTELLAHDLNNDSSSPISPSHHQNEQIVLDGCCNSESSPDLSISDLKIDSPITPLGPTVNDAITREETITAIPVSSVYPEVKGNSSFSISSNGEKTPETHETQGYCQRLSQKKVLEQLRVPAVNFKKGILKRNPRGCRGHCTCLNCVSFRLNAERAFEFSRNQLLDAEEVALDLIKELSHLRNMLHRSADRVNGNPSFDANQVEEACEKAFATEQLAKDRLSQMNDELNIHCRTTSLQRPSVRFADNVEEKVFQPDR</sequence>
<feature type="compositionally biased region" description="Basic and acidic residues" evidence="1">
    <location>
        <begin position="95"/>
        <end position="109"/>
    </location>
</feature>
<feature type="region of interest" description="Disordered" evidence="1">
    <location>
        <begin position="85"/>
        <end position="109"/>
    </location>
</feature>
<protein>
    <submittedName>
        <fullName evidence="2">Uncharacterized protein</fullName>
    </submittedName>
</protein>
<accession>A0AAN9HVT4</accession>
<evidence type="ECO:0000256" key="1">
    <source>
        <dbReference type="SAM" id="MobiDB-lite"/>
    </source>
</evidence>
<proteinExistence type="predicted"/>
<dbReference type="AlphaFoldDB" id="A0AAN9HVT4"/>
<feature type="region of interest" description="Disordered" evidence="1">
    <location>
        <begin position="244"/>
        <end position="271"/>
    </location>
</feature>
<gene>
    <name evidence="2" type="ORF">RIF29_41914</name>
</gene>
<feature type="compositionally biased region" description="Basic and acidic residues" evidence="1">
    <location>
        <begin position="249"/>
        <end position="265"/>
    </location>
</feature>
<organism evidence="2 3">
    <name type="scientific">Crotalaria pallida</name>
    <name type="common">Smooth rattlebox</name>
    <name type="synonym">Crotalaria striata</name>
    <dbReference type="NCBI Taxonomy" id="3830"/>
    <lineage>
        <taxon>Eukaryota</taxon>
        <taxon>Viridiplantae</taxon>
        <taxon>Streptophyta</taxon>
        <taxon>Embryophyta</taxon>
        <taxon>Tracheophyta</taxon>
        <taxon>Spermatophyta</taxon>
        <taxon>Magnoliopsida</taxon>
        <taxon>eudicotyledons</taxon>
        <taxon>Gunneridae</taxon>
        <taxon>Pentapetalae</taxon>
        <taxon>rosids</taxon>
        <taxon>fabids</taxon>
        <taxon>Fabales</taxon>
        <taxon>Fabaceae</taxon>
        <taxon>Papilionoideae</taxon>
        <taxon>50 kb inversion clade</taxon>
        <taxon>genistoids sensu lato</taxon>
        <taxon>core genistoids</taxon>
        <taxon>Crotalarieae</taxon>
        <taxon>Crotalaria</taxon>
    </lineage>
</organism>
<comment type="caution">
    <text evidence="2">The sequence shown here is derived from an EMBL/GenBank/DDBJ whole genome shotgun (WGS) entry which is preliminary data.</text>
</comment>
<dbReference type="EMBL" id="JAYWIO010000008">
    <property type="protein sequence ID" value="KAK7247038.1"/>
    <property type="molecule type" value="Genomic_DNA"/>
</dbReference>
<dbReference type="PANTHER" id="PTHR34461:SF4">
    <property type="entry name" value="OS01G0101800 PROTEIN"/>
    <property type="match status" value="1"/>
</dbReference>
<reference evidence="2 3" key="1">
    <citation type="submission" date="2024-01" db="EMBL/GenBank/DDBJ databases">
        <title>The genomes of 5 underutilized Papilionoideae crops provide insights into root nodulation and disease resistanc.</title>
        <authorList>
            <person name="Yuan L."/>
        </authorList>
    </citation>
    <scope>NUCLEOTIDE SEQUENCE [LARGE SCALE GENOMIC DNA]</scope>
    <source>
        <strain evidence="2">ZHUSHIDOU_FW_LH</strain>
        <tissue evidence="2">Leaf</tissue>
    </source>
</reference>
<keyword evidence="3" id="KW-1185">Reference proteome</keyword>